<sequence length="86" mass="9901">MSDYRPLACDLHDYLEIACLYRYWLRIELHDGEPFEAEAVTTETTASKEEFLVVQVEGASHRLRLDRLRAITPCGTGARFGRVELE</sequence>
<reference evidence="1 2" key="1">
    <citation type="submission" date="2016-10" db="EMBL/GenBank/DDBJ databases">
        <authorList>
            <person name="de Groot N.N."/>
        </authorList>
    </citation>
    <scope>NUCLEOTIDE SEQUENCE [LARGE SCALE GENOMIC DNA]</scope>
    <source>
        <strain evidence="1 2">JCM 21544</strain>
    </source>
</reference>
<accession>A0A1G8W068</accession>
<dbReference type="STRING" id="137658.SAMN05216186_102397"/>
<evidence type="ECO:0000313" key="1">
    <source>
        <dbReference type="EMBL" id="SDJ70860.1"/>
    </source>
</evidence>
<dbReference type="EMBL" id="FNFD01000002">
    <property type="protein sequence ID" value="SDJ70860.1"/>
    <property type="molecule type" value="Genomic_DNA"/>
</dbReference>
<organism evidence="1 2">
    <name type="scientific">Pseudomonas indica</name>
    <dbReference type="NCBI Taxonomy" id="137658"/>
    <lineage>
        <taxon>Bacteria</taxon>
        <taxon>Pseudomonadati</taxon>
        <taxon>Pseudomonadota</taxon>
        <taxon>Gammaproteobacteria</taxon>
        <taxon>Pseudomonadales</taxon>
        <taxon>Pseudomonadaceae</taxon>
        <taxon>Pseudomonas</taxon>
    </lineage>
</organism>
<dbReference type="Proteomes" id="UP000198706">
    <property type="component" value="Unassembled WGS sequence"/>
</dbReference>
<evidence type="ECO:0000313" key="2">
    <source>
        <dbReference type="Proteomes" id="UP000198706"/>
    </source>
</evidence>
<dbReference type="Pfam" id="PF07073">
    <property type="entry name" value="ROF"/>
    <property type="match status" value="1"/>
</dbReference>
<protein>
    <submittedName>
        <fullName evidence="1">Transcriptional antiterminator, Rof</fullName>
    </submittedName>
</protein>
<keyword evidence="2" id="KW-1185">Reference proteome</keyword>
<name>A0A1G8W068_9PSED</name>
<dbReference type="RefSeq" id="WP_084334683.1">
    <property type="nucleotide sequence ID" value="NZ_CBKZNZ010000011.1"/>
</dbReference>
<dbReference type="InterPro" id="IPR023534">
    <property type="entry name" value="Rof/RNase_P-like"/>
</dbReference>
<dbReference type="InterPro" id="IPR038626">
    <property type="entry name" value="Rof-like_sf"/>
</dbReference>
<dbReference type="Gene3D" id="2.30.30.400">
    <property type="entry name" value="Rof-like"/>
    <property type="match status" value="1"/>
</dbReference>
<dbReference type="SUPFAM" id="SSF101744">
    <property type="entry name" value="Rof/RNase P subunit-like"/>
    <property type="match status" value="1"/>
</dbReference>
<dbReference type="InterPro" id="IPR009778">
    <property type="entry name" value="ROF"/>
</dbReference>
<proteinExistence type="predicted"/>
<gene>
    <name evidence="1" type="ORF">SAMN05216186_102397</name>
</gene>
<dbReference type="AlphaFoldDB" id="A0A1G8W068"/>